<reference evidence="5" key="1">
    <citation type="journal article" date="2014" name="Int. J. Syst. Evol. Microbiol.">
        <title>Complete genome sequence of Corynebacterium casei LMG S-19264T (=DSM 44701T), isolated from a smear-ripened cheese.</title>
        <authorList>
            <consortium name="US DOE Joint Genome Institute (JGI-PGF)"/>
            <person name="Walter F."/>
            <person name="Albersmeier A."/>
            <person name="Kalinowski J."/>
            <person name="Ruckert C."/>
        </authorList>
    </citation>
    <scope>NUCLEOTIDE SEQUENCE</scope>
    <source>
        <strain evidence="5">CGMCC 1.12785</strain>
    </source>
</reference>
<reference evidence="5" key="2">
    <citation type="submission" date="2020-09" db="EMBL/GenBank/DDBJ databases">
        <authorList>
            <person name="Sun Q."/>
            <person name="Zhou Y."/>
        </authorList>
    </citation>
    <scope>NUCLEOTIDE SEQUENCE</scope>
    <source>
        <strain evidence="5">CGMCC 1.12785</strain>
    </source>
</reference>
<dbReference type="GO" id="GO:0003700">
    <property type="term" value="F:DNA-binding transcription factor activity"/>
    <property type="evidence" value="ECO:0007669"/>
    <property type="project" value="TreeGrafter"/>
</dbReference>
<dbReference type="Gene3D" id="1.10.260.40">
    <property type="entry name" value="lambda repressor-like DNA-binding domains"/>
    <property type="match status" value="1"/>
</dbReference>
<dbReference type="PANTHER" id="PTHR46797">
    <property type="entry name" value="HTH-TYPE TRANSCRIPTIONAL REGULATOR"/>
    <property type="match status" value="1"/>
</dbReference>
<evidence type="ECO:0000256" key="1">
    <source>
        <dbReference type="ARBA" id="ARBA00007227"/>
    </source>
</evidence>
<feature type="region of interest" description="Disordered" evidence="3">
    <location>
        <begin position="1"/>
        <end position="20"/>
    </location>
</feature>
<dbReference type="PANTHER" id="PTHR46797:SF1">
    <property type="entry name" value="METHYLPHOSPHONATE SYNTHASE"/>
    <property type="match status" value="1"/>
</dbReference>
<protein>
    <recommendedName>
        <fullName evidence="4">HTH cro/C1-type domain-containing protein</fullName>
    </recommendedName>
</protein>
<dbReference type="InterPro" id="IPR010982">
    <property type="entry name" value="Lambda_DNA-bd_dom_sf"/>
</dbReference>
<dbReference type="SUPFAM" id="SSF47413">
    <property type="entry name" value="lambda repressor-like DNA-binding domains"/>
    <property type="match status" value="1"/>
</dbReference>
<organism evidence="5 6">
    <name type="scientific">Sediminivirga luteola</name>
    <dbReference type="NCBI Taxonomy" id="1774748"/>
    <lineage>
        <taxon>Bacteria</taxon>
        <taxon>Bacillati</taxon>
        <taxon>Actinomycetota</taxon>
        <taxon>Actinomycetes</taxon>
        <taxon>Micrococcales</taxon>
        <taxon>Brevibacteriaceae</taxon>
        <taxon>Sediminivirga</taxon>
    </lineage>
</organism>
<dbReference type="Pfam" id="PF13560">
    <property type="entry name" value="HTH_31"/>
    <property type="match status" value="1"/>
</dbReference>
<accession>A0A8J2TVQ2</accession>
<dbReference type="InterPro" id="IPR050807">
    <property type="entry name" value="TransReg_Diox_bact_type"/>
</dbReference>
<evidence type="ECO:0000256" key="2">
    <source>
        <dbReference type="ARBA" id="ARBA00023125"/>
    </source>
</evidence>
<dbReference type="CDD" id="cd00093">
    <property type="entry name" value="HTH_XRE"/>
    <property type="match status" value="1"/>
</dbReference>
<dbReference type="GO" id="GO:0003677">
    <property type="term" value="F:DNA binding"/>
    <property type="evidence" value="ECO:0007669"/>
    <property type="project" value="UniProtKB-KW"/>
</dbReference>
<name>A0A8J2TVQ2_9MICO</name>
<evidence type="ECO:0000256" key="3">
    <source>
        <dbReference type="SAM" id="MobiDB-lite"/>
    </source>
</evidence>
<comment type="similarity">
    <text evidence="1">Belongs to the short-chain fatty acyl-CoA assimilation regulator (ScfR) family.</text>
</comment>
<evidence type="ECO:0000313" key="5">
    <source>
        <dbReference type="EMBL" id="GGA05165.1"/>
    </source>
</evidence>
<sequence length="489" mass="53684">MNSALLSTGPVQPAQEPQTDALSIGRKIRHFRQQREMTLTQLGGRVDAAPSQLSTIENGRREPSLPLLRRIAEALGTEIGELLDPSPVDERQALELELERTQTGSLYSSLGLPTVRSKALSHEALAAIVALQRQLRSALERRAATPEEARRANRELRDQMSRDHNYSADLEAQAEELLGRIGYADGPLSQLQTAEIARSLGFSLHYVPDLPKTTRSVTDQRNGRIYLGNESAPGSDPRAVVLKALASHVLGHATPQDYREFLAQRVEANYLAAAMLLPQAAAVHLLSSAKAERALSIEQLRDRFAVSYETAAHRFTNLATEHLGIPVHFMKVHSSGTIHKVYSNDGLPFPTDPLGSVEGQYACKRFTSRTVFGVSDRFSPYYQYTDTPGGTFWCTARVLPGSGDFSVSMGVPFGYVKWFMGRETPHRSTSRCPERTCCRAAPAELAGRWAQASWPAAKTHASLLAAVPPGAFPGVDTTEVYEFLERHSA</sequence>
<feature type="domain" description="HTH cro/C1-type" evidence="4">
    <location>
        <begin position="28"/>
        <end position="82"/>
    </location>
</feature>
<dbReference type="EMBL" id="BMFY01000002">
    <property type="protein sequence ID" value="GGA05165.1"/>
    <property type="molecule type" value="Genomic_DNA"/>
</dbReference>
<dbReference type="PROSITE" id="PS50943">
    <property type="entry name" value="HTH_CROC1"/>
    <property type="match status" value="1"/>
</dbReference>
<dbReference type="GO" id="GO:0005829">
    <property type="term" value="C:cytosol"/>
    <property type="evidence" value="ECO:0007669"/>
    <property type="project" value="TreeGrafter"/>
</dbReference>
<gene>
    <name evidence="5" type="ORF">GCM10011333_04870</name>
</gene>
<keyword evidence="2" id="KW-0238">DNA-binding</keyword>
<proteinExistence type="inferred from homology"/>
<dbReference type="InterPro" id="IPR001387">
    <property type="entry name" value="Cro/C1-type_HTH"/>
</dbReference>
<dbReference type="RefSeq" id="WP_188549525.1">
    <property type="nucleotide sequence ID" value="NZ_BMFY01000002.1"/>
</dbReference>
<dbReference type="Pfam" id="PF06114">
    <property type="entry name" value="Peptidase_M78"/>
    <property type="match status" value="1"/>
</dbReference>
<dbReference type="SMART" id="SM00530">
    <property type="entry name" value="HTH_XRE"/>
    <property type="match status" value="1"/>
</dbReference>
<dbReference type="InterPro" id="IPR010359">
    <property type="entry name" value="IrrE_HExxH"/>
</dbReference>
<evidence type="ECO:0000313" key="6">
    <source>
        <dbReference type="Proteomes" id="UP000616114"/>
    </source>
</evidence>
<feature type="region of interest" description="Disordered" evidence="3">
    <location>
        <begin position="141"/>
        <end position="161"/>
    </location>
</feature>
<evidence type="ECO:0000259" key="4">
    <source>
        <dbReference type="PROSITE" id="PS50943"/>
    </source>
</evidence>
<dbReference type="Proteomes" id="UP000616114">
    <property type="component" value="Unassembled WGS sequence"/>
</dbReference>
<comment type="caution">
    <text evidence="5">The sequence shown here is derived from an EMBL/GenBank/DDBJ whole genome shotgun (WGS) entry which is preliminary data.</text>
</comment>
<dbReference type="AlphaFoldDB" id="A0A8J2TVQ2"/>
<keyword evidence="6" id="KW-1185">Reference proteome</keyword>